<organism evidence="2 3">
    <name type="scientific">Rhizobium paknamense</name>
    <dbReference type="NCBI Taxonomy" id="1206817"/>
    <lineage>
        <taxon>Bacteria</taxon>
        <taxon>Pseudomonadati</taxon>
        <taxon>Pseudomonadota</taxon>
        <taxon>Alphaproteobacteria</taxon>
        <taxon>Hyphomicrobiales</taxon>
        <taxon>Rhizobiaceae</taxon>
        <taxon>Rhizobium/Agrobacterium group</taxon>
        <taxon>Rhizobium</taxon>
    </lineage>
</organism>
<dbReference type="InterPro" id="IPR029021">
    <property type="entry name" value="Prot-tyrosine_phosphatase-like"/>
</dbReference>
<dbReference type="RefSeq" id="WP_307157494.1">
    <property type="nucleotide sequence ID" value="NZ_JAUSWH010000004.1"/>
</dbReference>
<proteinExistence type="predicted"/>
<evidence type="ECO:0000313" key="3">
    <source>
        <dbReference type="Proteomes" id="UP001235269"/>
    </source>
</evidence>
<dbReference type="Proteomes" id="UP001235269">
    <property type="component" value="Unassembled WGS sequence"/>
</dbReference>
<dbReference type="Pfam" id="PF22741">
    <property type="entry name" value="PTP-NADK"/>
    <property type="match status" value="1"/>
</dbReference>
<sequence>MPISGKRLLRGTVKGLAAFVACSAIYLSYLQLSGNFHEVIAGEFYRSAQPTGAEIEGYAHRYGIKTIVNLRGASSRSWYKDEVETAAKLGITHVDFPMSAGRDLPSDKAMALVEILKNAPKPILIHCLSGADRSGLASVIYLQQVAGIDEETAEMQLWPIVYGHVGIPFLSKSFAMDESWENFEKVIGLDS</sequence>
<reference evidence="2 3" key="1">
    <citation type="submission" date="2023-07" db="EMBL/GenBank/DDBJ databases">
        <title>Genomic Encyclopedia of Type Strains, Phase IV (KMG-IV): sequencing the most valuable type-strain genomes for metagenomic binning, comparative biology and taxonomic classification.</title>
        <authorList>
            <person name="Goeker M."/>
        </authorList>
    </citation>
    <scope>NUCLEOTIDE SEQUENCE [LARGE SCALE GENOMIC DNA]</scope>
    <source>
        <strain evidence="2 3">DSM 100301</strain>
    </source>
</reference>
<dbReference type="InterPro" id="IPR055214">
    <property type="entry name" value="PTP-NADK"/>
</dbReference>
<dbReference type="EMBL" id="JAUSWH010000004">
    <property type="protein sequence ID" value="MDQ0455298.1"/>
    <property type="molecule type" value="Genomic_DNA"/>
</dbReference>
<dbReference type="PROSITE" id="PS00383">
    <property type="entry name" value="TYR_PHOSPHATASE_1"/>
    <property type="match status" value="1"/>
</dbReference>
<comment type="caution">
    <text evidence="2">The sequence shown here is derived from an EMBL/GenBank/DDBJ whole genome shotgun (WGS) entry which is preliminary data.</text>
</comment>
<name>A0ABU0IAQ2_9HYPH</name>
<accession>A0ABU0IAQ2</accession>
<gene>
    <name evidence="2" type="ORF">QO005_001632</name>
</gene>
<dbReference type="InterPro" id="IPR016130">
    <property type="entry name" value="Tyr_Pase_AS"/>
</dbReference>
<protein>
    <submittedName>
        <fullName evidence="2">Protein tyrosine/serine phosphatase</fullName>
    </submittedName>
</protein>
<dbReference type="Gene3D" id="3.90.190.10">
    <property type="entry name" value="Protein tyrosine phosphatase superfamily"/>
    <property type="match status" value="1"/>
</dbReference>
<dbReference type="CDD" id="cd14529">
    <property type="entry name" value="TpbA-like"/>
    <property type="match status" value="1"/>
</dbReference>
<evidence type="ECO:0000259" key="1">
    <source>
        <dbReference type="Pfam" id="PF22741"/>
    </source>
</evidence>
<keyword evidence="3" id="KW-1185">Reference proteome</keyword>
<dbReference type="SUPFAM" id="SSF52799">
    <property type="entry name" value="(Phosphotyrosine protein) phosphatases II"/>
    <property type="match status" value="1"/>
</dbReference>
<feature type="domain" description="DSP-PTPase phosphatase fused to NAD+ Kinase" evidence="1">
    <location>
        <begin position="43"/>
        <end position="146"/>
    </location>
</feature>
<evidence type="ECO:0000313" key="2">
    <source>
        <dbReference type="EMBL" id="MDQ0455298.1"/>
    </source>
</evidence>